<sequence>MSNKLRLCQVASVKDGEPVAVYQEKMPALAVYNVDGEVFVTDNLCTHGNAMLTDGYQDGTIIECPFHGGSFDIATGAAKAFPCQIPIKTYPVTIEDGWVCIDQPKESA</sequence>
<keyword evidence="2" id="KW-0479">Metal-binding</keyword>
<dbReference type="Proteomes" id="UP000593663">
    <property type="component" value="Plasmid p1"/>
</dbReference>
<evidence type="ECO:0000256" key="4">
    <source>
        <dbReference type="ARBA" id="ARBA00023014"/>
    </source>
</evidence>
<dbReference type="PANTHER" id="PTHR21496:SF23">
    <property type="entry name" value="3-PHENYLPROPIONATE_CINNAMIC ACID DIOXYGENASE FERREDOXIN SUBUNIT"/>
    <property type="match status" value="1"/>
</dbReference>
<keyword evidence="5" id="KW-0614">Plasmid</keyword>
<dbReference type="PANTHER" id="PTHR21496">
    <property type="entry name" value="FERREDOXIN-RELATED"/>
    <property type="match status" value="1"/>
</dbReference>
<evidence type="ECO:0000256" key="3">
    <source>
        <dbReference type="ARBA" id="ARBA00023004"/>
    </source>
</evidence>
<protein>
    <submittedName>
        <fullName evidence="5">Non-heme iron oxygenase ferredoxin subunit</fullName>
    </submittedName>
</protein>
<dbReference type="AlphaFoldDB" id="A0A0A8XCP3"/>
<evidence type="ECO:0000256" key="1">
    <source>
        <dbReference type="ARBA" id="ARBA00022714"/>
    </source>
</evidence>
<gene>
    <name evidence="5" type="ORF">H5V43_22270</name>
</gene>
<evidence type="ECO:0000313" key="6">
    <source>
        <dbReference type="Proteomes" id="UP000593663"/>
    </source>
</evidence>
<keyword evidence="3" id="KW-0408">Iron</keyword>
<dbReference type="SMR" id="A0A0A8XCP3"/>
<organism evidence="5 6">
    <name type="scientific">Sphingobium fuliginis (strain ATCC 27551)</name>
    <dbReference type="NCBI Taxonomy" id="336203"/>
    <lineage>
        <taxon>Bacteria</taxon>
        <taxon>Pseudomonadati</taxon>
        <taxon>Pseudomonadota</taxon>
        <taxon>Alphaproteobacteria</taxon>
        <taxon>Sphingomonadales</taxon>
        <taxon>Sphingomonadaceae</taxon>
        <taxon>Sphingobium</taxon>
    </lineage>
</organism>
<dbReference type="GO" id="GO:0046872">
    <property type="term" value="F:metal ion binding"/>
    <property type="evidence" value="ECO:0007669"/>
    <property type="project" value="UniProtKB-KW"/>
</dbReference>
<dbReference type="PROSITE" id="PS51296">
    <property type="entry name" value="RIESKE"/>
    <property type="match status" value="1"/>
</dbReference>
<keyword evidence="1" id="KW-0001">2Fe-2S</keyword>
<geneLocation type="plasmid" evidence="5 6">
    <name>p1</name>
</geneLocation>
<dbReference type="SUPFAM" id="SSF50022">
    <property type="entry name" value="ISP domain"/>
    <property type="match status" value="1"/>
</dbReference>
<keyword evidence="4" id="KW-0411">Iron-sulfur</keyword>
<proteinExistence type="predicted"/>
<dbReference type="InterPro" id="IPR017941">
    <property type="entry name" value="Rieske_2Fe-2S"/>
</dbReference>
<accession>A0A0A8XCP3</accession>
<evidence type="ECO:0000313" key="5">
    <source>
        <dbReference type="EMBL" id="QOT74584.1"/>
    </source>
</evidence>
<dbReference type="EMBL" id="CP060037">
    <property type="protein sequence ID" value="QOT74584.1"/>
    <property type="molecule type" value="Genomic_DNA"/>
</dbReference>
<name>A0A0A8XCP3_SPHSA</name>
<evidence type="ECO:0000256" key="2">
    <source>
        <dbReference type="ARBA" id="ARBA00022723"/>
    </source>
</evidence>
<dbReference type="KEGG" id="sbar:H5V43_22270"/>
<dbReference type="CDD" id="cd03528">
    <property type="entry name" value="Rieske_RO_ferredoxin"/>
    <property type="match status" value="1"/>
</dbReference>
<reference evidence="6" key="1">
    <citation type="submission" date="2020-08" db="EMBL/GenBank/DDBJ databases">
        <title>Complete genome sequence of Sphingobium barthaii strain KK22, a high-molecular-weight polycyclic aromatic hydrocarbon-degrading soil bacterium.</title>
        <authorList>
            <person name="Mori J.F."/>
            <person name="Kanaly R.A."/>
        </authorList>
    </citation>
    <scope>NUCLEOTIDE SEQUENCE [LARGE SCALE GENOMIC DNA]</scope>
    <source>
        <strain evidence="6">KK22</strain>
        <plasmid evidence="6">p1</plasmid>
    </source>
</reference>
<dbReference type="GO" id="GO:0051537">
    <property type="term" value="F:2 iron, 2 sulfur cluster binding"/>
    <property type="evidence" value="ECO:0007669"/>
    <property type="project" value="UniProtKB-KW"/>
</dbReference>
<dbReference type="InterPro" id="IPR036922">
    <property type="entry name" value="Rieske_2Fe-2S_sf"/>
</dbReference>
<accession>A0A4Q4ISV4</accession>
<dbReference type="RefSeq" id="WP_025548169.1">
    <property type="nucleotide sequence ID" value="NZ_BATN01000019.2"/>
</dbReference>
<dbReference type="Pfam" id="PF00355">
    <property type="entry name" value="Rieske"/>
    <property type="match status" value="1"/>
</dbReference>
<dbReference type="Gene3D" id="2.102.10.10">
    <property type="entry name" value="Rieske [2Fe-2S] iron-sulphur domain"/>
    <property type="match status" value="1"/>
</dbReference>